<proteinExistence type="evidence at transcript level"/>
<dbReference type="GO" id="GO:0005576">
    <property type="term" value="C:extracellular region"/>
    <property type="evidence" value="ECO:0007669"/>
    <property type="project" value="InterPro"/>
</dbReference>
<sequence length="97" mass="10927">MATKLVLVVLAYSLVESSAAVWSWSLNPVSLSRSVRDGSRNYTSNGVMVRCSGDDDCDESMFCDTHYGYCDAQRSRDEPCRADRHCRDRLLCMFGKC</sequence>
<dbReference type="EMBL" id="GANP01012152">
    <property type="protein sequence ID" value="JAB72316.1"/>
    <property type="molecule type" value="mRNA"/>
</dbReference>
<dbReference type="GO" id="GO:0030178">
    <property type="term" value="P:negative regulation of Wnt signaling pathway"/>
    <property type="evidence" value="ECO:0007669"/>
    <property type="project" value="InterPro"/>
</dbReference>
<feature type="non-terminal residue" evidence="3">
    <location>
        <position position="97"/>
    </location>
</feature>
<dbReference type="Pfam" id="PF04706">
    <property type="entry name" value="Dickkopf_N"/>
    <property type="match status" value="1"/>
</dbReference>
<name>V5IDD0_IXORI</name>
<evidence type="ECO:0000256" key="1">
    <source>
        <dbReference type="SAM" id="SignalP"/>
    </source>
</evidence>
<feature type="signal peptide" evidence="1">
    <location>
        <begin position="1"/>
        <end position="19"/>
    </location>
</feature>
<accession>V5IDD0</accession>
<feature type="chain" id="PRO_5004737098" evidence="1">
    <location>
        <begin position="20"/>
        <end position="97"/>
    </location>
</feature>
<keyword evidence="1" id="KW-0732">Signal</keyword>
<organism evidence="3">
    <name type="scientific">Ixodes ricinus</name>
    <name type="common">Common tick</name>
    <name type="synonym">Acarus ricinus</name>
    <dbReference type="NCBI Taxonomy" id="34613"/>
    <lineage>
        <taxon>Eukaryota</taxon>
        <taxon>Metazoa</taxon>
        <taxon>Ecdysozoa</taxon>
        <taxon>Arthropoda</taxon>
        <taxon>Chelicerata</taxon>
        <taxon>Arachnida</taxon>
        <taxon>Acari</taxon>
        <taxon>Parasitiformes</taxon>
        <taxon>Ixodida</taxon>
        <taxon>Ixodoidea</taxon>
        <taxon>Ixodidae</taxon>
        <taxon>Ixodinae</taxon>
        <taxon>Ixodes</taxon>
    </lineage>
</organism>
<dbReference type="InterPro" id="IPR006796">
    <property type="entry name" value="Dickkopf_N"/>
</dbReference>
<evidence type="ECO:0000259" key="2">
    <source>
        <dbReference type="Pfam" id="PF04706"/>
    </source>
</evidence>
<protein>
    <submittedName>
        <fullName evidence="3">Putative secreted protein</fullName>
    </submittedName>
</protein>
<feature type="domain" description="Dickkopf N-terminal cysteine-rich" evidence="2">
    <location>
        <begin position="50"/>
        <end position="97"/>
    </location>
</feature>
<evidence type="ECO:0000313" key="3">
    <source>
        <dbReference type="EMBL" id="JAB72316.1"/>
    </source>
</evidence>
<reference evidence="3" key="1">
    <citation type="journal article" date="2015" name="Sci. Rep.">
        <title>Tissue- and time-dependent transcription in Ixodes ricinus salivary glands and midguts when blood feeding on the vertebrate host.</title>
        <authorList>
            <person name="Kotsyfakis M."/>
            <person name="Schwarz A."/>
            <person name="Erhart J."/>
            <person name="Ribeiro J.M."/>
        </authorList>
    </citation>
    <scope>NUCLEOTIDE SEQUENCE</scope>
    <source>
        <tissue evidence="3">Salivary gland and midgut</tissue>
    </source>
</reference>
<dbReference type="AlphaFoldDB" id="V5IDD0"/>